<proteinExistence type="predicted"/>
<protein>
    <submittedName>
        <fullName evidence="2">Helix-turn-helix domain-containing protein</fullName>
    </submittedName>
</protein>
<dbReference type="STRING" id="310781.SAMN05216259_11379"/>
<dbReference type="AlphaFoldDB" id="A0A1H0MSR6"/>
<dbReference type="GO" id="GO:0003677">
    <property type="term" value="F:DNA binding"/>
    <property type="evidence" value="ECO:0007669"/>
    <property type="project" value="InterPro"/>
</dbReference>
<sequence length="300" mass="33904">MPASPQLVSPIHLLERRPDMGAKAMSRVLGNYLRALRESRGLAPVEAGRHIRAHASKISRMETAHVTLKTRDVEDLLTLYGVDPKERAEIIHMVERSARPDWWQPYGEVVPDWLQGLIGLERDAHVIRTYETQFVPGLLQIPAYAEAVVLSGHRLAPPREVEQRVALRRERQRRMTEPGAPVLWALIDEGVLHRPVGGRQVMYDQLTYLIEVLRRPGVRLQIASYEASAAATPGAAVTYLRFAQGFLPDVVYLEHMTSAVYLDRLEDLDRYRAALDELSALAATPAESRAMLEDALKHYR</sequence>
<organism evidence="2 3">
    <name type="scientific">Actinacidiphila guanduensis</name>
    <dbReference type="NCBI Taxonomy" id="310781"/>
    <lineage>
        <taxon>Bacteria</taxon>
        <taxon>Bacillati</taxon>
        <taxon>Actinomycetota</taxon>
        <taxon>Actinomycetes</taxon>
        <taxon>Kitasatosporales</taxon>
        <taxon>Streptomycetaceae</taxon>
        <taxon>Actinacidiphila</taxon>
    </lineage>
</organism>
<dbReference type="EMBL" id="FNIE01000013">
    <property type="protein sequence ID" value="SDO83404.1"/>
    <property type="molecule type" value="Genomic_DNA"/>
</dbReference>
<dbReference type="CDD" id="cd00093">
    <property type="entry name" value="HTH_XRE"/>
    <property type="match status" value="1"/>
</dbReference>
<dbReference type="Gene3D" id="1.10.260.40">
    <property type="entry name" value="lambda repressor-like DNA-binding domains"/>
    <property type="match status" value="1"/>
</dbReference>
<dbReference type="InterPro" id="IPR001387">
    <property type="entry name" value="Cro/C1-type_HTH"/>
</dbReference>
<dbReference type="InterPro" id="IPR043917">
    <property type="entry name" value="DUF5753"/>
</dbReference>
<evidence type="ECO:0000313" key="2">
    <source>
        <dbReference type="EMBL" id="SDO83404.1"/>
    </source>
</evidence>
<reference evidence="2 3" key="1">
    <citation type="submission" date="2016-10" db="EMBL/GenBank/DDBJ databases">
        <authorList>
            <person name="de Groot N.N."/>
        </authorList>
    </citation>
    <scope>NUCLEOTIDE SEQUENCE [LARGE SCALE GENOMIC DNA]</scope>
    <source>
        <strain evidence="2 3">CGMCC 4.2022</strain>
    </source>
</reference>
<name>A0A1H0MSR6_9ACTN</name>
<dbReference type="Pfam" id="PF19054">
    <property type="entry name" value="DUF5753"/>
    <property type="match status" value="1"/>
</dbReference>
<dbReference type="InterPro" id="IPR010982">
    <property type="entry name" value="Lambda_DNA-bd_dom_sf"/>
</dbReference>
<evidence type="ECO:0000313" key="3">
    <source>
        <dbReference type="Proteomes" id="UP000199341"/>
    </source>
</evidence>
<accession>A0A1H0MSR6</accession>
<dbReference type="Pfam" id="PF13560">
    <property type="entry name" value="HTH_31"/>
    <property type="match status" value="1"/>
</dbReference>
<evidence type="ECO:0000259" key="1">
    <source>
        <dbReference type="SMART" id="SM00530"/>
    </source>
</evidence>
<gene>
    <name evidence="2" type="ORF">SAMN05216259_11379</name>
</gene>
<keyword evidence="3" id="KW-1185">Reference proteome</keyword>
<dbReference type="OrthoDB" id="4285266at2"/>
<dbReference type="SMART" id="SM00530">
    <property type="entry name" value="HTH_XRE"/>
    <property type="match status" value="1"/>
</dbReference>
<dbReference type="SUPFAM" id="SSF47413">
    <property type="entry name" value="lambda repressor-like DNA-binding domains"/>
    <property type="match status" value="1"/>
</dbReference>
<dbReference type="RefSeq" id="WP_093787057.1">
    <property type="nucleotide sequence ID" value="NZ_FNIE01000013.1"/>
</dbReference>
<dbReference type="Proteomes" id="UP000199341">
    <property type="component" value="Unassembled WGS sequence"/>
</dbReference>
<feature type="domain" description="HTH cro/C1-type" evidence="1">
    <location>
        <begin position="32"/>
        <end position="87"/>
    </location>
</feature>